<comment type="caution">
    <text evidence="1">The sequence shown here is derived from an EMBL/GenBank/DDBJ whole genome shotgun (WGS) entry which is preliminary data.</text>
</comment>
<reference evidence="2" key="1">
    <citation type="journal article" date="2023" name="G3 (Bethesda)">
        <title>Genome assembly and association tests identify interacting loci associated with vigor, precocity, and sex in interspecific pistachio rootstocks.</title>
        <authorList>
            <person name="Palmer W."/>
            <person name="Jacygrad E."/>
            <person name="Sagayaradj S."/>
            <person name="Cavanaugh K."/>
            <person name="Han R."/>
            <person name="Bertier L."/>
            <person name="Beede B."/>
            <person name="Kafkas S."/>
            <person name="Golino D."/>
            <person name="Preece J."/>
            <person name="Michelmore R."/>
        </authorList>
    </citation>
    <scope>NUCLEOTIDE SEQUENCE [LARGE SCALE GENOMIC DNA]</scope>
</reference>
<keyword evidence="2" id="KW-1185">Reference proteome</keyword>
<dbReference type="Proteomes" id="UP001164250">
    <property type="component" value="Chromosome 2"/>
</dbReference>
<evidence type="ECO:0000313" key="1">
    <source>
        <dbReference type="EMBL" id="KAJ0106398.1"/>
    </source>
</evidence>
<organism evidence="1 2">
    <name type="scientific">Pistacia atlantica</name>
    <dbReference type="NCBI Taxonomy" id="434234"/>
    <lineage>
        <taxon>Eukaryota</taxon>
        <taxon>Viridiplantae</taxon>
        <taxon>Streptophyta</taxon>
        <taxon>Embryophyta</taxon>
        <taxon>Tracheophyta</taxon>
        <taxon>Spermatophyta</taxon>
        <taxon>Magnoliopsida</taxon>
        <taxon>eudicotyledons</taxon>
        <taxon>Gunneridae</taxon>
        <taxon>Pentapetalae</taxon>
        <taxon>rosids</taxon>
        <taxon>malvids</taxon>
        <taxon>Sapindales</taxon>
        <taxon>Anacardiaceae</taxon>
        <taxon>Pistacia</taxon>
    </lineage>
</organism>
<gene>
    <name evidence="1" type="ORF">Patl1_17977</name>
</gene>
<proteinExistence type="predicted"/>
<evidence type="ECO:0000313" key="2">
    <source>
        <dbReference type="Proteomes" id="UP001164250"/>
    </source>
</evidence>
<protein>
    <submittedName>
        <fullName evidence="1">Uncharacterized protein</fullName>
    </submittedName>
</protein>
<name>A0ACC1C2Z4_9ROSI</name>
<dbReference type="EMBL" id="CM047898">
    <property type="protein sequence ID" value="KAJ0106398.1"/>
    <property type="molecule type" value="Genomic_DNA"/>
</dbReference>
<sequence length="1009" mass="112966">MSQKRQQEDGKAKAEGTRPEDKRRKFFTFRSAVQEVMNRQTVQHYLEPVLEPLIRRVLVDSKTIKLTFNAQINTLQFLTTVVGCELPVKEEVELALKKHLVSIKWSSGKEIHAPESRSLQLKFANNLSLPVFTGARIEGDDSTIKVALVDTLTGKIVFSGPESSAKVEIVVLEGDFDGDEADNWTVEEFKNNIVREREGKKPLLTGDPFFTLKEGIGLVGEISFTDNSSWTRSRRFRLGARVVDNSDGTRIREAKTESFIVRDHRGELYKKHHPPSLFDEVWRLEKIGKDGAFHKRLTREGILTVKDFLTLLILDPPRLRHILGTGMSAKMWEVTVDHARTCILDKRTFLYCPPGSQQKSGVVFNVVGQVMGLLSECQYVPVDKLSETEKAHFSYHIILAEAQILVITAYKHWEEVISFEDEASLMGSSSQLTNALCTSSSPMTDISSGTKTLASQKMGGYDYTQLNAPSPDIISSIYSVGSVTGLDDYGLHSIENMGLRYDQTLSYPSQVSNSLICDTESITRSFCDEDHLRFFDTDLQGSDSDEMDKAVQCAEIFLYENYALDCGYVDVHTGISLPKRLASKGLKATLATTHYTVKSICATTVGVEPISDGYDEGGFKQAPSVEAYLESFRAVGSRTLAEIILKYQNSDSPVDCIVYDSLLPWVLDVARQFGVYGAVMLTVSASVCSMFWQINQGLLTLPMKQETMPLLLPGLPSLEFCDLPSFLAQPASNRAYLAEILEKFARLNENDWVFCNSFQELESELVETMLGHWPLVMIGPMVPSAYLDQQIEGDSAYGASLWKPTSEESMRWLDTKPENSVIYVSFGSMADIAAAQVEEIAWGLKASNRPFLWVSKENENKLPLDFVKSVGDTGCVLTWCNQLEVLAHPAVGCFVTHCGWNSTLEGLSLGVPMVAVPHWSDQPTNTKFVEDVWKVGVRVKKDEQGIVKGEELKRCIEEIMDGERSEEFKRNASKWREFAKKTVSVGGSSDRNIDEFVMKMMKGERKRNF</sequence>
<accession>A0ACC1C2Z4</accession>